<keyword evidence="2" id="KW-1133">Transmembrane helix</keyword>
<accession>A0A5D3YLJ3</accession>
<evidence type="ECO:0000313" key="4">
    <source>
        <dbReference type="Proteomes" id="UP000324595"/>
    </source>
</evidence>
<feature type="transmembrane region" description="Helical" evidence="2">
    <location>
        <begin position="182"/>
        <end position="202"/>
    </location>
</feature>
<dbReference type="EMBL" id="VNHY01000001">
    <property type="protein sequence ID" value="TYP95036.1"/>
    <property type="molecule type" value="Genomic_DNA"/>
</dbReference>
<evidence type="ECO:0008006" key="5">
    <source>
        <dbReference type="Google" id="ProtNLM"/>
    </source>
</evidence>
<reference evidence="3 4" key="1">
    <citation type="submission" date="2019-07" db="EMBL/GenBank/DDBJ databases">
        <title>Genomic Encyclopedia of Archaeal and Bacterial Type Strains, Phase II (KMG-II): from individual species to whole genera.</title>
        <authorList>
            <person name="Goeker M."/>
        </authorList>
    </citation>
    <scope>NUCLEOTIDE SEQUENCE [LARGE SCALE GENOMIC DNA]</scope>
    <source>
        <strain evidence="3 4">DSM 21935</strain>
    </source>
</reference>
<evidence type="ECO:0000256" key="1">
    <source>
        <dbReference type="SAM" id="MobiDB-lite"/>
    </source>
</evidence>
<evidence type="ECO:0000313" key="3">
    <source>
        <dbReference type="EMBL" id="TYP95036.1"/>
    </source>
</evidence>
<dbReference type="Proteomes" id="UP000324595">
    <property type="component" value="Unassembled WGS sequence"/>
</dbReference>
<keyword evidence="2" id="KW-0812">Transmembrane</keyword>
<dbReference type="RefSeq" id="WP_148897719.1">
    <property type="nucleotide sequence ID" value="NZ_VNHY01000001.1"/>
</dbReference>
<organism evidence="3 4">
    <name type="scientific">Fodinibius salinus</name>
    <dbReference type="NCBI Taxonomy" id="860790"/>
    <lineage>
        <taxon>Bacteria</taxon>
        <taxon>Pseudomonadati</taxon>
        <taxon>Balneolota</taxon>
        <taxon>Balneolia</taxon>
        <taxon>Balneolales</taxon>
        <taxon>Balneolaceae</taxon>
        <taxon>Fodinibius</taxon>
    </lineage>
</organism>
<dbReference type="AlphaFoldDB" id="A0A5D3YLJ3"/>
<proteinExistence type="predicted"/>
<protein>
    <recommendedName>
        <fullName evidence="5">Oxygen tolerance</fullName>
    </recommendedName>
</protein>
<comment type="caution">
    <text evidence="3">The sequence shown here is derived from an EMBL/GenBank/DDBJ whole genome shotgun (WGS) entry which is preliminary data.</text>
</comment>
<feature type="region of interest" description="Disordered" evidence="1">
    <location>
        <begin position="348"/>
        <end position="372"/>
    </location>
</feature>
<gene>
    <name evidence="3" type="ORF">LX73_0331</name>
</gene>
<feature type="compositionally biased region" description="Basic residues" evidence="1">
    <location>
        <begin position="348"/>
        <end position="359"/>
    </location>
</feature>
<keyword evidence="2" id="KW-0472">Membrane</keyword>
<dbReference type="OrthoDB" id="9807384at2"/>
<evidence type="ECO:0000256" key="2">
    <source>
        <dbReference type="SAM" id="Phobius"/>
    </source>
</evidence>
<sequence>MDRFFLFLAAVLTVTTDKHCKSHRIITGKKVSKKTLRNFIITICIGVTSLFATHANAQSVSEFAAIDSLQVGDIFGYTIVLDRNKEYDKIIFPDSSNFGDVFDIRSRKQYQASSFKDSVAYKIQFFGTADTTIPQLPVMLILGQDTTTQYTNPVPIRFSSVLSEQEQSFRPLKPIFAFASAWWPYILGGLLLIGAGCYWYYYYYYQKQEETKEPESQPSFQPTAFTNPITQLQQSIKKLEDANPQTQEEFKQFYITLGDAIRQYYESTYTLPALESTSRELLLMLKKRAVDDKLLEDTKAVLQEADMVKFANFTPTTKQANRAIAKANQFLGRASEVDSPRIDYLRRRHRKKMEKKRRRFQQEQQETTEGEA</sequence>
<keyword evidence="4" id="KW-1185">Reference proteome</keyword>
<name>A0A5D3YLJ3_9BACT</name>